<keyword evidence="3" id="KW-1185">Reference proteome</keyword>
<organism evidence="2 3">
    <name type="scientific">Mycena albidolilacea</name>
    <dbReference type="NCBI Taxonomy" id="1033008"/>
    <lineage>
        <taxon>Eukaryota</taxon>
        <taxon>Fungi</taxon>
        <taxon>Dikarya</taxon>
        <taxon>Basidiomycota</taxon>
        <taxon>Agaricomycotina</taxon>
        <taxon>Agaricomycetes</taxon>
        <taxon>Agaricomycetidae</taxon>
        <taxon>Agaricales</taxon>
        <taxon>Marasmiineae</taxon>
        <taxon>Mycenaceae</taxon>
        <taxon>Mycena</taxon>
    </lineage>
</organism>
<dbReference type="AlphaFoldDB" id="A0AAD6ZSJ6"/>
<evidence type="ECO:0000313" key="2">
    <source>
        <dbReference type="EMBL" id="KAJ7337023.1"/>
    </source>
</evidence>
<gene>
    <name evidence="2" type="ORF">DFH08DRAFT_939215</name>
</gene>
<accession>A0AAD6ZSJ6</accession>
<protein>
    <submittedName>
        <fullName evidence="2">Uncharacterized protein</fullName>
    </submittedName>
</protein>
<dbReference type="Proteomes" id="UP001218218">
    <property type="component" value="Unassembled WGS sequence"/>
</dbReference>
<sequence length="380" mass="41934">MAETADGRSAKKKALTKKGSDDDGMYEEPPVAVQKEKPRKKSVSVSALPTQTKRKYLPKSIALDDDSDIEPDVVKPRKSTSRASLRILSDTEENEPAPKARSKARSATDEADDTSQSADEEKSVDGSAISGEDDGLGGGSDEVQRQLLAEFFERPHIMKKASAAGDYDPAHLPKLYSHHRKSSTSSRGSSRGGSEFNHPEDTDPDDNDLARPEDLDDEDEDRPVQLKASVPSSSFGKGQKKSAQQEKYDAEQPKIRQTKSRSRDPEAETTTEDIVLNEIEWHQDCRLRWPPNRGPLKLLDQTPIVQDVIRDAIEIGIREIATDAAYRPVPLRSVAAQELIGRAAKNLGERGRLVARRAKNDLQFCKFLAPLNTTIASDPE</sequence>
<feature type="region of interest" description="Disordered" evidence="1">
    <location>
        <begin position="1"/>
        <end position="142"/>
    </location>
</feature>
<proteinExistence type="predicted"/>
<evidence type="ECO:0000313" key="3">
    <source>
        <dbReference type="Proteomes" id="UP001218218"/>
    </source>
</evidence>
<dbReference type="EMBL" id="JARIHO010000030">
    <property type="protein sequence ID" value="KAJ7337023.1"/>
    <property type="molecule type" value="Genomic_DNA"/>
</dbReference>
<feature type="region of interest" description="Disordered" evidence="1">
    <location>
        <begin position="163"/>
        <end position="271"/>
    </location>
</feature>
<name>A0AAD6ZSJ6_9AGAR</name>
<evidence type="ECO:0000256" key="1">
    <source>
        <dbReference type="SAM" id="MobiDB-lite"/>
    </source>
</evidence>
<comment type="caution">
    <text evidence="2">The sequence shown here is derived from an EMBL/GenBank/DDBJ whole genome shotgun (WGS) entry which is preliminary data.</text>
</comment>
<feature type="compositionally biased region" description="Low complexity" evidence="1">
    <location>
        <begin position="183"/>
        <end position="194"/>
    </location>
</feature>
<feature type="compositionally biased region" description="Basic and acidic residues" evidence="1">
    <location>
        <begin position="243"/>
        <end position="254"/>
    </location>
</feature>
<reference evidence="2" key="1">
    <citation type="submission" date="2023-03" db="EMBL/GenBank/DDBJ databases">
        <title>Massive genome expansion in bonnet fungi (Mycena s.s.) driven by repeated elements and novel gene families across ecological guilds.</title>
        <authorList>
            <consortium name="Lawrence Berkeley National Laboratory"/>
            <person name="Harder C.B."/>
            <person name="Miyauchi S."/>
            <person name="Viragh M."/>
            <person name="Kuo A."/>
            <person name="Thoen E."/>
            <person name="Andreopoulos B."/>
            <person name="Lu D."/>
            <person name="Skrede I."/>
            <person name="Drula E."/>
            <person name="Henrissat B."/>
            <person name="Morin E."/>
            <person name="Kohler A."/>
            <person name="Barry K."/>
            <person name="LaButti K."/>
            <person name="Morin E."/>
            <person name="Salamov A."/>
            <person name="Lipzen A."/>
            <person name="Mereny Z."/>
            <person name="Hegedus B."/>
            <person name="Baldrian P."/>
            <person name="Stursova M."/>
            <person name="Weitz H."/>
            <person name="Taylor A."/>
            <person name="Grigoriev I.V."/>
            <person name="Nagy L.G."/>
            <person name="Martin F."/>
            <person name="Kauserud H."/>
        </authorList>
    </citation>
    <scope>NUCLEOTIDE SEQUENCE</scope>
    <source>
        <strain evidence="2">CBHHK002</strain>
    </source>
</reference>